<accession>A0A1J4MWX5</accession>
<dbReference type="AlphaFoldDB" id="A0A1J4MWX5"/>
<feature type="region of interest" description="Disordered" evidence="1">
    <location>
        <begin position="42"/>
        <end position="122"/>
    </location>
</feature>
<proteinExistence type="predicted"/>
<dbReference type="Proteomes" id="UP000186804">
    <property type="component" value="Unassembled WGS sequence"/>
</dbReference>
<sequence length="122" mass="13759">MDVSDLSTLCVISIIVLVLVSWIMSTHLKHEETIPKRRIKKKIVKQKPAETNEEKTEILTTHRPRARSAKAEVIGQNKTSTKSNATDDPIRTRRNASLKKSNATEEAPVTKKRVTRSSSKKL</sequence>
<dbReference type="EMBL" id="LRBS01000033">
    <property type="protein sequence ID" value="OII77580.1"/>
    <property type="molecule type" value="Genomic_DNA"/>
</dbReference>
<dbReference type="VEuPathDB" id="CryptoDB:cand_015870"/>
<keyword evidence="2" id="KW-0472">Membrane</keyword>
<protein>
    <submittedName>
        <fullName evidence="3">Uncharacterized protein</fullName>
    </submittedName>
</protein>
<dbReference type="OrthoDB" id="10442322at2759"/>
<dbReference type="GeneID" id="92365772"/>
<feature type="compositionally biased region" description="Polar residues" evidence="1">
    <location>
        <begin position="76"/>
        <end position="86"/>
    </location>
</feature>
<dbReference type="RefSeq" id="XP_067069426.1">
    <property type="nucleotide sequence ID" value="XM_067211822.1"/>
</dbReference>
<evidence type="ECO:0000256" key="2">
    <source>
        <dbReference type="SAM" id="Phobius"/>
    </source>
</evidence>
<keyword evidence="2" id="KW-0812">Transmembrane</keyword>
<keyword evidence="2" id="KW-1133">Transmembrane helix</keyword>
<feature type="compositionally biased region" description="Basic and acidic residues" evidence="1">
    <location>
        <begin position="47"/>
        <end position="57"/>
    </location>
</feature>
<feature type="transmembrane region" description="Helical" evidence="2">
    <location>
        <begin position="6"/>
        <end position="28"/>
    </location>
</feature>
<evidence type="ECO:0000313" key="3">
    <source>
        <dbReference type="EMBL" id="OII77580.1"/>
    </source>
</evidence>
<name>A0A1J4MWX5_9CRYT</name>
<keyword evidence="4" id="KW-1185">Reference proteome</keyword>
<reference evidence="3 4" key="1">
    <citation type="submission" date="2016-10" db="EMBL/GenBank/DDBJ databases">
        <title>Reductive evolution of mitochondrial metabolism and differential evolution of invasion-related proteins in Cryptosporidium.</title>
        <authorList>
            <person name="Liu S."/>
            <person name="Roellig D.M."/>
            <person name="Guo Y."/>
            <person name="Li N."/>
            <person name="Frace M.A."/>
            <person name="Tang K."/>
            <person name="Zhang L."/>
            <person name="Feng Y."/>
            <person name="Xiao L."/>
        </authorList>
    </citation>
    <scope>NUCLEOTIDE SEQUENCE [LARGE SCALE GENOMIC DNA]</scope>
    <source>
        <strain evidence="3">30847</strain>
    </source>
</reference>
<comment type="caution">
    <text evidence="3">The sequence shown here is derived from an EMBL/GenBank/DDBJ whole genome shotgun (WGS) entry which is preliminary data.</text>
</comment>
<organism evidence="3 4">
    <name type="scientific">Cryptosporidium andersoni</name>
    <dbReference type="NCBI Taxonomy" id="117008"/>
    <lineage>
        <taxon>Eukaryota</taxon>
        <taxon>Sar</taxon>
        <taxon>Alveolata</taxon>
        <taxon>Apicomplexa</taxon>
        <taxon>Conoidasida</taxon>
        <taxon>Coccidia</taxon>
        <taxon>Eucoccidiorida</taxon>
        <taxon>Eimeriorina</taxon>
        <taxon>Cryptosporidiidae</taxon>
        <taxon>Cryptosporidium</taxon>
    </lineage>
</organism>
<evidence type="ECO:0000256" key="1">
    <source>
        <dbReference type="SAM" id="MobiDB-lite"/>
    </source>
</evidence>
<evidence type="ECO:0000313" key="4">
    <source>
        <dbReference type="Proteomes" id="UP000186804"/>
    </source>
</evidence>
<gene>
    <name evidence="3" type="ORF">cand_015870</name>
</gene>
<feature type="compositionally biased region" description="Basic residues" evidence="1">
    <location>
        <begin position="110"/>
        <end position="122"/>
    </location>
</feature>